<dbReference type="AlphaFoldDB" id="A0A7W8CVP8"/>
<comment type="caution">
    <text evidence="4">The sequence shown here is derived from an EMBL/GenBank/DDBJ whole genome shotgun (WGS) entry which is preliminary data.</text>
</comment>
<feature type="compositionally biased region" description="Low complexity" evidence="1">
    <location>
        <begin position="59"/>
        <end position="83"/>
    </location>
</feature>
<evidence type="ECO:0000313" key="4">
    <source>
        <dbReference type="EMBL" id="MBB5182487.1"/>
    </source>
</evidence>
<keyword evidence="2" id="KW-0732">Signal</keyword>
<feature type="region of interest" description="Disordered" evidence="1">
    <location>
        <begin position="839"/>
        <end position="867"/>
    </location>
</feature>
<organism evidence="4 5">
    <name type="scientific">Catenisphaera adipataccumulans</name>
    <dbReference type="NCBI Taxonomy" id="700500"/>
    <lineage>
        <taxon>Bacteria</taxon>
        <taxon>Bacillati</taxon>
        <taxon>Bacillota</taxon>
        <taxon>Erysipelotrichia</taxon>
        <taxon>Erysipelotrichales</taxon>
        <taxon>Erysipelotrichaceae</taxon>
        <taxon>Catenisphaera</taxon>
    </lineage>
</organism>
<dbReference type="InterPro" id="IPR038174">
    <property type="entry name" value="Strep_pil_link_sf"/>
</dbReference>
<accession>A0A7W8CVP8</accession>
<dbReference type="Pfam" id="PF24547">
    <property type="entry name" value="DUF7601"/>
    <property type="match status" value="1"/>
</dbReference>
<evidence type="ECO:0000256" key="2">
    <source>
        <dbReference type="SAM" id="SignalP"/>
    </source>
</evidence>
<evidence type="ECO:0000313" key="5">
    <source>
        <dbReference type="Proteomes" id="UP000539953"/>
    </source>
</evidence>
<reference evidence="4 5" key="1">
    <citation type="submission" date="2020-08" db="EMBL/GenBank/DDBJ databases">
        <title>Genomic Encyclopedia of Type Strains, Phase IV (KMG-IV): sequencing the most valuable type-strain genomes for metagenomic binning, comparative biology and taxonomic classification.</title>
        <authorList>
            <person name="Goeker M."/>
        </authorList>
    </citation>
    <scope>NUCLEOTIDE SEQUENCE [LARGE SCALE GENOMIC DNA]</scope>
    <source>
        <strain evidence="4 5">DSM 25799</strain>
    </source>
</reference>
<dbReference type="Gene3D" id="2.60.40.1140">
    <property type="entry name" value="Collagen-binding surface protein Cna, B-type domain"/>
    <property type="match status" value="1"/>
</dbReference>
<feature type="chain" id="PRO_5031564838" description="DUF7601 domain-containing protein" evidence="2">
    <location>
        <begin position="32"/>
        <end position="894"/>
    </location>
</feature>
<feature type="region of interest" description="Disordered" evidence="1">
    <location>
        <begin position="39"/>
        <end position="115"/>
    </location>
</feature>
<feature type="compositionally biased region" description="Low complexity" evidence="1">
    <location>
        <begin position="91"/>
        <end position="101"/>
    </location>
</feature>
<feature type="compositionally biased region" description="Low complexity" evidence="1">
    <location>
        <begin position="39"/>
        <end position="48"/>
    </location>
</feature>
<protein>
    <recommendedName>
        <fullName evidence="3">DUF7601 domain-containing protein</fullName>
    </recommendedName>
</protein>
<feature type="signal peptide" evidence="2">
    <location>
        <begin position="1"/>
        <end position="31"/>
    </location>
</feature>
<sequence>MTMKKPNYFKLAALFVSCFLCLFLLKAGVLAEETAPIEQQTETTELTTNSTSGPEDATETASESGTATQTTSQSEGTAQTTSEETSKATKAKSMAKTAQAAEESDTPDFSYEPEEPLKYENGKLVDKNGHEIDLDYLLSSQYVNIRVDLPANVNFMYNHLSIDQIKGVTYEENQFQNAEEAPDGEGYLIQELLKKGLLENINFNIKLKDKDNENFDYSMNLDTQNSLNVYKGKVQLFYQFISWYKGAKVPDDILKQIINSYDANNVKYVLQDTYNPGRSMYIVGLPKTIESNGMRFVFEGFYVDGEKIDSTDINSYSYISSYSDNDNKFWVESINRYSNWSSGIRANYVLDTVNSQKYERLQISIRSVKAIKNISGLLLNFKNKDTGKVYSVVSKNKNGYFESPCIYLPAGDYDLFISPTADGDPTHSFDPNSVTGYLNHCNCLLSDLYLNLFDRVVELRKDWIGKFKLNKVAGSATEVSEDGTVTVDPRITFDLYDVTADPEMEHPIDTHTFYYTGWQCEYVSSLSNETDKVFLYQFPSDDLDFSHEYKIVERAVDGQDAWITEYVTIRKNGNIYLQALNRTKTDLKVAKTVTGNTTADDSLKEFLITLESDDPNLNGDYSAKDQNGTLHLITFTNGNAQFYLRSGQSLTIEDLPYGVTFNISEQDTNEFVESGKVVTDDSDTEDSQDTIETEFNGILAKIKLGSINEVSFTNAKIADGKVTLTAKKQLNGQAPGSSVFEFVLKDASGKILQIKKNLPDGTIVFDPISFTSKDIGHTFLYTISELVQDGTNMIYDGNVYEIRITPQAVKDEKDGIYYAYGEPVITLNGQSASEIVFRNQTKPEPKPEPESKKEEPKAAQPTSSQGVQTGMSENVAVWFILLCASCAALRKLYA</sequence>
<evidence type="ECO:0000259" key="3">
    <source>
        <dbReference type="Pfam" id="PF24547"/>
    </source>
</evidence>
<feature type="compositionally biased region" description="Basic and acidic residues" evidence="1">
    <location>
        <begin position="841"/>
        <end position="857"/>
    </location>
</feature>
<dbReference type="InterPro" id="IPR055382">
    <property type="entry name" value="DUF7601"/>
</dbReference>
<dbReference type="Proteomes" id="UP000539953">
    <property type="component" value="Unassembled WGS sequence"/>
</dbReference>
<gene>
    <name evidence="4" type="ORF">HNQ47_000506</name>
</gene>
<keyword evidence="5" id="KW-1185">Reference proteome</keyword>
<dbReference type="EMBL" id="JACHHK010000002">
    <property type="protein sequence ID" value="MBB5182487.1"/>
    <property type="molecule type" value="Genomic_DNA"/>
</dbReference>
<feature type="domain" description="DUF7601" evidence="3">
    <location>
        <begin position="586"/>
        <end position="689"/>
    </location>
</feature>
<evidence type="ECO:0000256" key="1">
    <source>
        <dbReference type="SAM" id="MobiDB-lite"/>
    </source>
</evidence>
<dbReference type="Gene3D" id="2.60.40.3050">
    <property type="match status" value="1"/>
</dbReference>
<dbReference type="RefSeq" id="WP_183327222.1">
    <property type="nucleotide sequence ID" value="NZ_JACHHK010000002.1"/>
</dbReference>
<proteinExistence type="predicted"/>
<name>A0A7W8CVP8_9FIRM</name>
<feature type="compositionally biased region" description="Acidic residues" evidence="1">
    <location>
        <begin position="102"/>
        <end position="114"/>
    </location>
</feature>